<dbReference type="EMBL" id="AE017334">
    <property type="protein sequence ID" value="AAT30122.1"/>
    <property type="molecule type" value="Genomic_DNA"/>
</dbReference>
<keyword evidence="2" id="KW-1185">Reference proteome</keyword>
<dbReference type="AlphaFoldDB" id="A0A0F7RIC4"/>
<evidence type="ECO:0000313" key="1">
    <source>
        <dbReference type="EMBL" id="AAT30122.1"/>
    </source>
</evidence>
<gene>
    <name evidence="1" type="ordered locus">GBAA_1018</name>
</gene>
<sequence length="43" mass="4696">MKKMVIKLLGIVTVFTLTLGVYSSTNHQKSPTLMKAEHGDYGG</sequence>
<proteinExistence type="predicted"/>
<accession>A0A0F7RIC4</accession>
<dbReference type="Proteomes" id="UP000000594">
    <property type="component" value="Chromosome"/>
</dbReference>
<evidence type="ECO:0000313" key="2">
    <source>
        <dbReference type="Proteomes" id="UP000000594"/>
    </source>
</evidence>
<reference evidence="1 2" key="1">
    <citation type="journal article" date="2009" name="J. Bacteriol.">
        <title>The complete genome sequence of Bacillus anthracis Ames 'Ancestor'.</title>
        <authorList>
            <person name="Ravel J."/>
            <person name="Jiang L."/>
            <person name="Stanley S.T."/>
            <person name="Wilson M.R."/>
            <person name="Decker R.S."/>
            <person name="Read T.D."/>
            <person name="Worsham P."/>
            <person name="Keim P.S."/>
            <person name="Salzberg S.L."/>
            <person name="Fraser-Liggett C.M."/>
            <person name="Rasko D.A."/>
        </authorList>
    </citation>
    <scope>NUCLEOTIDE SEQUENCE [LARGE SCALE GENOMIC DNA]</scope>
    <source>
        <strain evidence="2">Ames ancestor</strain>
    </source>
</reference>
<dbReference type="GeneID" id="78824310"/>
<evidence type="ECO:0008006" key="3">
    <source>
        <dbReference type="Google" id="ProtNLM"/>
    </source>
</evidence>
<dbReference type="RefSeq" id="WP_000738918.1">
    <property type="nucleotide sequence ID" value="NZ_AP014833.1"/>
</dbReference>
<dbReference type="KEGG" id="bar:GBAA_1018"/>
<name>A0A0F7RIC4_BACAN</name>
<accession>E9R188</accession>
<accession>Q6KW81</accession>
<organism evidence="1 2">
    <name type="scientific">Bacillus anthracis</name>
    <name type="common">anthrax bacterium</name>
    <dbReference type="NCBI Taxonomy" id="1392"/>
    <lineage>
        <taxon>Bacteria</taxon>
        <taxon>Bacillati</taxon>
        <taxon>Bacillota</taxon>
        <taxon>Bacilli</taxon>
        <taxon>Bacillales</taxon>
        <taxon>Bacillaceae</taxon>
        <taxon>Bacillus</taxon>
        <taxon>Bacillus cereus group</taxon>
    </lineage>
</organism>
<accession>Q81U66</accession>
<dbReference type="PATRIC" id="fig|1392.231.peg.3264"/>
<protein>
    <recommendedName>
        <fullName evidence="3">Phr family secreted Rap phosphatase inhibitor</fullName>
    </recommendedName>
</protein>